<dbReference type="EMBL" id="JACEZS010000013">
    <property type="protein sequence ID" value="MBA5606931.1"/>
    <property type="molecule type" value="Genomic_DNA"/>
</dbReference>
<feature type="repeat" description="TPR" evidence="1">
    <location>
        <begin position="234"/>
        <end position="267"/>
    </location>
</feature>
<protein>
    <submittedName>
        <fullName evidence="4">PA2778 family cysteine peptidase</fullName>
    </submittedName>
</protein>
<organism evidence="4 5">
    <name type="scientific">Rugamonas fusca</name>
    <dbReference type="NCBI Taxonomy" id="2758568"/>
    <lineage>
        <taxon>Bacteria</taxon>
        <taxon>Pseudomonadati</taxon>
        <taxon>Pseudomonadota</taxon>
        <taxon>Betaproteobacteria</taxon>
        <taxon>Burkholderiales</taxon>
        <taxon>Oxalobacteraceae</taxon>
        <taxon>Telluria group</taxon>
        <taxon>Rugamonas</taxon>
    </lineage>
</organism>
<evidence type="ECO:0000313" key="4">
    <source>
        <dbReference type="EMBL" id="MBA5606931.1"/>
    </source>
</evidence>
<keyword evidence="1" id="KW-0802">TPR repeat</keyword>
<evidence type="ECO:0000256" key="2">
    <source>
        <dbReference type="SAM" id="SignalP"/>
    </source>
</evidence>
<gene>
    <name evidence="4" type="ORF">H3H36_16360</name>
</gene>
<keyword evidence="5" id="KW-1185">Reference proteome</keyword>
<dbReference type="PROSITE" id="PS51257">
    <property type="entry name" value="PROKAR_LIPOPROTEIN"/>
    <property type="match status" value="1"/>
</dbReference>
<dbReference type="Gene3D" id="1.25.40.10">
    <property type="entry name" value="Tetratricopeptide repeat domain"/>
    <property type="match status" value="1"/>
</dbReference>
<name>A0A7W2EJ65_9BURK</name>
<dbReference type="InterPro" id="IPR039564">
    <property type="entry name" value="Peptidase_C39-like"/>
</dbReference>
<dbReference type="AlphaFoldDB" id="A0A7W2EJ65"/>
<dbReference type="SUPFAM" id="SSF48452">
    <property type="entry name" value="TPR-like"/>
    <property type="match status" value="1"/>
</dbReference>
<accession>A0A7W2EJ65</accession>
<sequence>MAARGTGRRRLAPALLLAALLLGGCATQTAALRSAPPPGVASRLELPATPFFAQERYQCGPAALAMALGAAGIAVVPDTLVPQVYLPGREGSLQVEMLAAARRNGALGVTIAPRLDALLAELQAGHPVLVLQNLSLPIFPRWHYAVVTGYDLAQGDIVLHSGTTEHMVMAMSTFEHTWARSGYWAMVALAPGQLPVTSDKPAVLDALVAWERNGKPDAVRQSYAAADRRWPGELGLLLGLGNTAYAAGDRAGAADAFRRATQAHPDSAPAFNNLAFVLSELGDYGAARTAATRALALGGPFRAEAQATLETIERAERQRQ</sequence>
<feature type="signal peptide" evidence="2">
    <location>
        <begin position="1"/>
        <end position="30"/>
    </location>
</feature>
<feature type="chain" id="PRO_5031247033" evidence="2">
    <location>
        <begin position="31"/>
        <end position="320"/>
    </location>
</feature>
<dbReference type="PROSITE" id="PS50005">
    <property type="entry name" value="TPR"/>
    <property type="match status" value="1"/>
</dbReference>
<evidence type="ECO:0000256" key="1">
    <source>
        <dbReference type="PROSITE-ProRule" id="PRU00339"/>
    </source>
</evidence>
<keyword evidence="2" id="KW-0732">Signal</keyword>
<dbReference type="NCBIfam" id="NF033920">
    <property type="entry name" value="C39_PA2778_fam"/>
    <property type="match status" value="1"/>
</dbReference>
<dbReference type="Pfam" id="PF13431">
    <property type="entry name" value="TPR_17"/>
    <property type="match status" value="1"/>
</dbReference>
<dbReference type="InterPro" id="IPR011990">
    <property type="entry name" value="TPR-like_helical_dom_sf"/>
</dbReference>
<dbReference type="SMART" id="SM00028">
    <property type="entry name" value="TPR"/>
    <property type="match status" value="2"/>
</dbReference>
<dbReference type="Gene3D" id="3.90.70.10">
    <property type="entry name" value="Cysteine proteinases"/>
    <property type="match status" value="1"/>
</dbReference>
<proteinExistence type="predicted"/>
<feature type="domain" description="Peptidase C39-like" evidence="3">
    <location>
        <begin position="50"/>
        <end position="158"/>
    </location>
</feature>
<dbReference type="Proteomes" id="UP000566711">
    <property type="component" value="Unassembled WGS sequence"/>
</dbReference>
<comment type="caution">
    <text evidence="4">The sequence shown here is derived from an EMBL/GenBank/DDBJ whole genome shotgun (WGS) entry which is preliminary data.</text>
</comment>
<dbReference type="Pfam" id="PF13529">
    <property type="entry name" value="Peptidase_C39_2"/>
    <property type="match status" value="1"/>
</dbReference>
<evidence type="ECO:0000259" key="3">
    <source>
        <dbReference type="Pfam" id="PF13529"/>
    </source>
</evidence>
<dbReference type="InterPro" id="IPR019734">
    <property type="entry name" value="TPR_rpt"/>
</dbReference>
<dbReference type="RefSeq" id="WP_182219152.1">
    <property type="nucleotide sequence ID" value="NZ_JACEZS010000013.1"/>
</dbReference>
<evidence type="ECO:0000313" key="5">
    <source>
        <dbReference type="Proteomes" id="UP000566711"/>
    </source>
</evidence>
<reference evidence="4 5" key="1">
    <citation type="submission" date="2020-07" db="EMBL/GenBank/DDBJ databases">
        <title>Novel species isolated from subtropical streams in China.</title>
        <authorList>
            <person name="Lu H."/>
        </authorList>
    </citation>
    <scope>NUCLEOTIDE SEQUENCE [LARGE SCALE GENOMIC DNA]</scope>
    <source>
        <strain evidence="4 5">FT3S</strain>
    </source>
</reference>